<gene>
    <name evidence="4" type="ORF">IQ230_25670</name>
</gene>
<comment type="similarity">
    <text evidence="1 2">Belongs to the small heat shock protein (HSP20) family.</text>
</comment>
<dbReference type="SUPFAM" id="SSF49764">
    <property type="entry name" value="HSP20-like chaperones"/>
    <property type="match status" value="1"/>
</dbReference>
<dbReference type="EMBL" id="JADEWN010000116">
    <property type="protein sequence ID" value="MBE9193644.1"/>
    <property type="molecule type" value="Genomic_DNA"/>
</dbReference>
<dbReference type="Gene3D" id="2.60.40.790">
    <property type="match status" value="1"/>
</dbReference>
<dbReference type="RefSeq" id="WP_193935017.1">
    <property type="nucleotide sequence ID" value="NZ_CAWPMZ010000019.1"/>
</dbReference>
<dbReference type="Pfam" id="PF00011">
    <property type="entry name" value="HSP20"/>
    <property type="match status" value="1"/>
</dbReference>
<sequence length="172" mass="19637">MALVHWQPFQEITALRRQMDRMFDEIAGFNRELKVNWMPAIEMQDSEENVILRAEIPGIDAKDLDVQVARDTVTITGETRQEQRTEERGFWHSEFRYGKFQRIIPLPVAVENEQVEASYKDGILTLTLPKVAEAINRVVHINLTGGNREAIAGSDTTHTVDVSSETQTKDNN</sequence>
<name>A0ABR9UZC8_9CHRO</name>
<evidence type="ECO:0000313" key="4">
    <source>
        <dbReference type="EMBL" id="MBE9193644.1"/>
    </source>
</evidence>
<dbReference type="InterPro" id="IPR002068">
    <property type="entry name" value="A-crystallin/Hsp20_dom"/>
</dbReference>
<proteinExistence type="inferred from homology"/>
<organism evidence="4 5">
    <name type="scientific">Gloeocapsopsis crepidinum LEGE 06123</name>
    <dbReference type="NCBI Taxonomy" id="588587"/>
    <lineage>
        <taxon>Bacteria</taxon>
        <taxon>Bacillati</taxon>
        <taxon>Cyanobacteriota</taxon>
        <taxon>Cyanophyceae</taxon>
        <taxon>Oscillatoriophycideae</taxon>
        <taxon>Chroococcales</taxon>
        <taxon>Chroococcaceae</taxon>
        <taxon>Gloeocapsopsis</taxon>
    </lineage>
</organism>
<evidence type="ECO:0000259" key="3">
    <source>
        <dbReference type="PROSITE" id="PS01031"/>
    </source>
</evidence>
<feature type="domain" description="SHSP" evidence="3">
    <location>
        <begin position="32"/>
        <end position="144"/>
    </location>
</feature>
<protein>
    <submittedName>
        <fullName evidence="4">Hsp20/alpha crystallin family protein</fullName>
    </submittedName>
</protein>
<dbReference type="InterPro" id="IPR008978">
    <property type="entry name" value="HSP20-like_chaperone"/>
</dbReference>
<keyword evidence="5" id="KW-1185">Reference proteome</keyword>
<evidence type="ECO:0000256" key="1">
    <source>
        <dbReference type="PROSITE-ProRule" id="PRU00285"/>
    </source>
</evidence>
<dbReference type="InterPro" id="IPR031107">
    <property type="entry name" value="Small_HSP"/>
</dbReference>
<accession>A0ABR9UZC8</accession>
<reference evidence="4 5" key="1">
    <citation type="submission" date="2020-10" db="EMBL/GenBank/DDBJ databases">
        <authorList>
            <person name="Castelo-Branco R."/>
            <person name="Eusebio N."/>
            <person name="Adriana R."/>
            <person name="Vieira A."/>
            <person name="Brugerolle De Fraissinette N."/>
            <person name="Rezende De Castro R."/>
            <person name="Schneider M.P."/>
            <person name="Vasconcelos V."/>
            <person name="Leao P.N."/>
        </authorList>
    </citation>
    <scope>NUCLEOTIDE SEQUENCE [LARGE SCALE GENOMIC DNA]</scope>
    <source>
        <strain evidence="4 5">LEGE 06123</strain>
    </source>
</reference>
<dbReference type="PROSITE" id="PS01031">
    <property type="entry name" value="SHSP"/>
    <property type="match status" value="1"/>
</dbReference>
<comment type="caution">
    <text evidence="4">The sequence shown here is derived from an EMBL/GenBank/DDBJ whole genome shotgun (WGS) entry which is preliminary data.</text>
</comment>
<dbReference type="PANTHER" id="PTHR11527">
    <property type="entry name" value="HEAT-SHOCK PROTEIN 20 FAMILY MEMBER"/>
    <property type="match status" value="1"/>
</dbReference>
<evidence type="ECO:0000313" key="5">
    <source>
        <dbReference type="Proteomes" id="UP000651156"/>
    </source>
</evidence>
<dbReference type="CDD" id="cd06464">
    <property type="entry name" value="ACD_sHsps-like"/>
    <property type="match status" value="1"/>
</dbReference>
<evidence type="ECO:0000256" key="2">
    <source>
        <dbReference type="RuleBase" id="RU003616"/>
    </source>
</evidence>
<dbReference type="Proteomes" id="UP000651156">
    <property type="component" value="Unassembled WGS sequence"/>
</dbReference>